<dbReference type="PANTHER" id="PTHR31758">
    <property type="entry name" value="BTB/POZ DOMAIN-CONTAINING PROTEIN YLR108C"/>
    <property type="match status" value="1"/>
</dbReference>
<dbReference type="EMBL" id="ML978121">
    <property type="protein sequence ID" value="KAF2104341.1"/>
    <property type="molecule type" value="Genomic_DNA"/>
</dbReference>
<feature type="non-terminal residue" evidence="1">
    <location>
        <position position="1"/>
    </location>
</feature>
<reference evidence="1" key="1">
    <citation type="journal article" date="2020" name="Stud. Mycol.">
        <title>101 Dothideomycetes genomes: a test case for predicting lifestyles and emergence of pathogens.</title>
        <authorList>
            <person name="Haridas S."/>
            <person name="Albert R."/>
            <person name="Binder M."/>
            <person name="Bloem J."/>
            <person name="Labutti K."/>
            <person name="Salamov A."/>
            <person name="Andreopoulos B."/>
            <person name="Baker S."/>
            <person name="Barry K."/>
            <person name="Bills G."/>
            <person name="Bluhm B."/>
            <person name="Cannon C."/>
            <person name="Castanera R."/>
            <person name="Culley D."/>
            <person name="Daum C."/>
            <person name="Ezra D."/>
            <person name="Gonzalez J."/>
            <person name="Henrissat B."/>
            <person name="Kuo A."/>
            <person name="Liang C."/>
            <person name="Lipzen A."/>
            <person name="Lutzoni F."/>
            <person name="Magnuson J."/>
            <person name="Mondo S."/>
            <person name="Nolan M."/>
            <person name="Ohm R."/>
            <person name="Pangilinan J."/>
            <person name="Park H.-J."/>
            <person name="Ramirez L."/>
            <person name="Alfaro M."/>
            <person name="Sun H."/>
            <person name="Tritt A."/>
            <person name="Yoshinaga Y."/>
            <person name="Zwiers L.-H."/>
            <person name="Turgeon B."/>
            <person name="Goodwin S."/>
            <person name="Spatafora J."/>
            <person name="Crous P."/>
            <person name="Grigoriev I."/>
        </authorList>
    </citation>
    <scope>NUCLEOTIDE SEQUENCE</scope>
    <source>
        <strain evidence="1">CBS 133067</strain>
    </source>
</reference>
<evidence type="ECO:0000313" key="1">
    <source>
        <dbReference type="EMBL" id="KAF2104341.1"/>
    </source>
</evidence>
<accession>A0A9P4IU58</accession>
<evidence type="ECO:0008006" key="3">
    <source>
        <dbReference type="Google" id="ProtNLM"/>
    </source>
</evidence>
<proteinExistence type="predicted"/>
<dbReference type="AlphaFoldDB" id="A0A9P4IU58"/>
<name>A0A9P4IU58_9PEZI</name>
<feature type="non-terminal residue" evidence="1">
    <location>
        <position position="479"/>
    </location>
</feature>
<dbReference type="SUPFAM" id="SSF54695">
    <property type="entry name" value="POZ domain"/>
    <property type="match status" value="1"/>
</dbReference>
<keyword evidence="2" id="KW-1185">Reference proteome</keyword>
<protein>
    <recommendedName>
        <fullName evidence="3">Potassium channel tetramerisation-type BTB domain-containing protein</fullName>
    </recommendedName>
</protein>
<dbReference type="CDD" id="cd18316">
    <property type="entry name" value="BTB_POZ_KCTD-like"/>
    <property type="match status" value="1"/>
</dbReference>
<dbReference type="Proteomes" id="UP000799772">
    <property type="component" value="Unassembled WGS sequence"/>
</dbReference>
<sequence length="479" mass="53351">NILPAGKVFPIQIGSELFRLSGASISSDAPSYFSHFFSEQLLNNSGKSGSIRTLYIDRDPQTFRDISLHLQGYHVKPRDGEHYVRLFADAQFYSLPRLTQQLFKTDIYIQIGDRNFQIPRDIFSSPGNSPNFFSLGFAHFFSTPSEVFPGLDRTSLLRPPSIQPPSVPNRSADVFEDLLRLLQGYPVNVRDENHRQDLLRDARYFHLKGLEQKLIPCEVSFNLARQQSEIVIRLEDIRQSGISFSADPDKPATPSSALTPAAAGASLFTPKAPTGYICYARPFTDESSHSLIVETSTVEATRIDLSAMRATFTGQTKARIASLFQVIANKMNLPATQPLGLMMVERGGGLAAMPVSPSNSGVSGDRVRVDIGRDAWCEVDGGVVEWVDVRDLEHPHGMGMEEDERPSLPPVRSWIPAGVTDGEERRLDLMGEWIVCKAHWRLRVQPAEDDARIVEVVMQAVRLQANTGERARNAKRGFL</sequence>
<dbReference type="Gene3D" id="3.30.710.10">
    <property type="entry name" value="Potassium Channel Kv1.1, Chain A"/>
    <property type="match status" value="2"/>
</dbReference>
<evidence type="ECO:0000313" key="2">
    <source>
        <dbReference type="Proteomes" id="UP000799772"/>
    </source>
</evidence>
<organism evidence="1 2">
    <name type="scientific">Rhizodiscina lignyota</name>
    <dbReference type="NCBI Taxonomy" id="1504668"/>
    <lineage>
        <taxon>Eukaryota</taxon>
        <taxon>Fungi</taxon>
        <taxon>Dikarya</taxon>
        <taxon>Ascomycota</taxon>
        <taxon>Pezizomycotina</taxon>
        <taxon>Dothideomycetes</taxon>
        <taxon>Pleosporomycetidae</taxon>
        <taxon>Aulographales</taxon>
        <taxon>Rhizodiscinaceae</taxon>
        <taxon>Rhizodiscina</taxon>
    </lineage>
</organism>
<gene>
    <name evidence="1" type="ORF">NA57DRAFT_16908</name>
</gene>
<dbReference type="InterPro" id="IPR011333">
    <property type="entry name" value="SKP1/BTB/POZ_sf"/>
</dbReference>
<dbReference type="PANTHER" id="PTHR31758:SF2">
    <property type="entry name" value="BTB_POZ DOMAIN-CONTAINING PROTEIN YLR108C"/>
    <property type="match status" value="1"/>
</dbReference>
<comment type="caution">
    <text evidence="1">The sequence shown here is derived from an EMBL/GenBank/DDBJ whole genome shotgun (WGS) entry which is preliminary data.</text>
</comment>
<dbReference type="OrthoDB" id="2414723at2759"/>